<protein>
    <submittedName>
        <fullName evidence="1">Uncharacterized protein</fullName>
    </submittedName>
</protein>
<dbReference type="RefSeq" id="WP_379685139.1">
    <property type="nucleotide sequence ID" value="NZ_JBHLYW010000008.1"/>
</dbReference>
<proteinExistence type="predicted"/>
<accession>A0ABV6BRV4</accession>
<dbReference type="EMBL" id="JBHLYW010000008">
    <property type="protein sequence ID" value="MFC0077366.1"/>
    <property type="molecule type" value="Genomic_DNA"/>
</dbReference>
<evidence type="ECO:0000313" key="2">
    <source>
        <dbReference type="Proteomes" id="UP001589734"/>
    </source>
</evidence>
<sequence length="518" mass="56342">MAIQPINIIKSWFKTGSKPTEQQFSDTWDSFRHKFEKVSLDEIEGAETLAPNISDVLTKGNNYYTNGQNDYMSFTNQYAPGWELNSMQFRPGGLRIEKSHNGNFSGILYGADYITSLYTRSDYANELGFKLNTNGLLLKTNLSQNGTGVIKSDNLQKLTNYQLPAETTEPSVTLVSRVNGIPADINGNVNISGQGGGAPTWQQTLNAGSTSVEVQNMRVSLGEKAFLELNGSGDKAFFFNTENGINLQTRGKGEIAIGNNDGIKIDGQSTGKITLRSNSNEGIKMDASSWGELAMSQNQGFYIDSRAGILTLAGGGSEGVKILGRPGVTITGEYFNIESGNTNFRSNVNFLGSGGLVFKDPTNNATSPEIRLNYWSIDDLGTQKKVVQLLGNMIVRESFYLQNGLKFRTNLLPTGSATTDIDSSRVTVNSKAFLPTGVKGNFTLPVSVNDTKADVNGNISLPSVIDKIIYSSVLTKQWLNMAYPDAPIGKSYFQLETMQLAIKTGTDTWAVSPLTNLE</sequence>
<gene>
    <name evidence="1" type="ORF">ACFFLS_09970</name>
</gene>
<reference evidence="1 2" key="1">
    <citation type="submission" date="2024-09" db="EMBL/GenBank/DDBJ databases">
        <authorList>
            <person name="Sun Q."/>
            <person name="Mori K."/>
        </authorList>
    </citation>
    <scope>NUCLEOTIDE SEQUENCE [LARGE SCALE GENOMIC DNA]</scope>
    <source>
        <strain evidence="1 2">CGMCC 1.12926</strain>
    </source>
</reference>
<comment type="caution">
    <text evidence="1">The sequence shown here is derived from an EMBL/GenBank/DDBJ whole genome shotgun (WGS) entry which is preliminary data.</text>
</comment>
<dbReference type="Proteomes" id="UP001589734">
    <property type="component" value="Unassembled WGS sequence"/>
</dbReference>
<evidence type="ECO:0000313" key="1">
    <source>
        <dbReference type="EMBL" id="MFC0077366.1"/>
    </source>
</evidence>
<keyword evidence="2" id="KW-1185">Reference proteome</keyword>
<organism evidence="1 2">
    <name type="scientific">Flavobacterium procerum</name>
    <dbReference type="NCBI Taxonomy" id="1455569"/>
    <lineage>
        <taxon>Bacteria</taxon>
        <taxon>Pseudomonadati</taxon>
        <taxon>Bacteroidota</taxon>
        <taxon>Flavobacteriia</taxon>
        <taxon>Flavobacteriales</taxon>
        <taxon>Flavobacteriaceae</taxon>
        <taxon>Flavobacterium</taxon>
    </lineage>
</organism>
<name>A0ABV6BRV4_9FLAO</name>